<keyword evidence="3" id="KW-0520">NAD</keyword>
<protein>
    <recommendedName>
        <fullName evidence="7">2'-phosphotransferase</fullName>
    </recommendedName>
</protein>
<evidence type="ECO:0000256" key="2">
    <source>
        <dbReference type="ARBA" id="ARBA00022679"/>
    </source>
</evidence>
<dbReference type="Gene3D" id="3.20.170.30">
    <property type="match status" value="1"/>
</dbReference>
<name>A0A8B6HIR1_MYTGA</name>
<gene>
    <name evidence="5" type="ORF">MGAL_10B015196</name>
</gene>
<proteinExistence type="inferred from homology"/>
<dbReference type="SUPFAM" id="SSF56399">
    <property type="entry name" value="ADP-ribosylation"/>
    <property type="match status" value="1"/>
</dbReference>
<organism evidence="5 6">
    <name type="scientific">Mytilus galloprovincialis</name>
    <name type="common">Mediterranean mussel</name>
    <dbReference type="NCBI Taxonomy" id="29158"/>
    <lineage>
        <taxon>Eukaryota</taxon>
        <taxon>Metazoa</taxon>
        <taxon>Spiralia</taxon>
        <taxon>Lophotrochozoa</taxon>
        <taxon>Mollusca</taxon>
        <taxon>Bivalvia</taxon>
        <taxon>Autobranchia</taxon>
        <taxon>Pteriomorphia</taxon>
        <taxon>Mytilida</taxon>
        <taxon>Mytiloidea</taxon>
        <taxon>Mytilidae</taxon>
        <taxon>Mytilinae</taxon>
        <taxon>Mytilus</taxon>
    </lineage>
</organism>
<feature type="compositionally biased region" description="Basic and acidic residues" evidence="4">
    <location>
        <begin position="234"/>
        <end position="250"/>
    </location>
</feature>
<dbReference type="Pfam" id="PF01885">
    <property type="entry name" value="PTS_2-RNA"/>
    <property type="match status" value="1"/>
</dbReference>
<dbReference type="CDD" id="cd00303">
    <property type="entry name" value="retropepsin_like"/>
    <property type="match status" value="1"/>
</dbReference>
<dbReference type="SUPFAM" id="SSF50630">
    <property type="entry name" value="Acid proteases"/>
    <property type="match status" value="1"/>
</dbReference>
<evidence type="ECO:0000256" key="1">
    <source>
        <dbReference type="ARBA" id="ARBA00009836"/>
    </source>
</evidence>
<dbReference type="PANTHER" id="PTHR12684">
    <property type="entry name" value="PUTATIVE PHOSPHOTRANSFERASE"/>
    <property type="match status" value="1"/>
</dbReference>
<dbReference type="EMBL" id="UYJE01010073">
    <property type="protein sequence ID" value="VDI79393.1"/>
    <property type="molecule type" value="Genomic_DNA"/>
</dbReference>
<dbReference type="PANTHER" id="PTHR12684:SF2">
    <property type="entry name" value="TRNA 2'-PHOSPHOTRANSFERASE 1"/>
    <property type="match status" value="1"/>
</dbReference>
<dbReference type="AlphaFoldDB" id="A0A8B6HIR1"/>
<feature type="region of interest" description="Disordered" evidence="4">
    <location>
        <begin position="225"/>
        <end position="250"/>
    </location>
</feature>
<dbReference type="Proteomes" id="UP000596742">
    <property type="component" value="Unassembled WGS sequence"/>
</dbReference>
<dbReference type="InterPro" id="IPR042081">
    <property type="entry name" value="RNA_2'-PTrans_C"/>
</dbReference>
<evidence type="ECO:0008006" key="7">
    <source>
        <dbReference type="Google" id="ProtNLM"/>
    </source>
</evidence>
<dbReference type="GO" id="GO:0006388">
    <property type="term" value="P:tRNA splicing, via endonucleolytic cleavage and ligation"/>
    <property type="evidence" value="ECO:0007669"/>
    <property type="project" value="TreeGrafter"/>
</dbReference>
<evidence type="ECO:0000256" key="3">
    <source>
        <dbReference type="ARBA" id="ARBA00023027"/>
    </source>
</evidence>
<dbReference type="InterPro" id="IPR021109">
    <property type="entry name" value="Peptidase_aspartic_dom_sf"/>
</dbReference>
<evidence type="ECO:0000256" key="4">
    <source>
        <dbReference type="SAM" id="MobiDB-lite"/>
    </source>
</evidence>
<accession>A0A8B6HIR1</accession>
<feature type="compositionally biased region" description="Basic and acidic residues" evidence="4">
    <location>
        <begin position="10"/>
        <end position="23"/>
    </location>
</feature>
<evidence type="ECO:0000313" key="6">
    <source>
        <dbReference type="Proteomes" id="UP000596742"/>
    </source>
</evidence>
<comment type="similarity">
    <text evidence="1">Belongs to the KptA/TPT1 family.</text>
</comment>
<evidence type="ECO:0000313" key="5">
    <source>
        <dbReference type="EMBL" id="VDI79393.1"/>
    </source>
</evidence>
<keyword evidence="2" id="KW-0808">Transferase</keyword>
<dbReference type="InterPro" id="IPR002745">
    <property type="entry name" value="Ptrans_KptA/Tpt1"/>
</dbReference>
<sequence>MGNRPSPMPHNEDRPRENIRGPDSRGGARGTLGGVSKVSNAPKNIKYDGKGNWQAFFTKFARYAEAPRVVEVHPKELTRLVEVDVDKRFTLERDQDHGWWKIKANQGHSIDAGSFGMPSVEENTVAHAYHCTTMLAWGDIEEEGLRRMNRQHIHLLSEVPPTFKPHSKVEIMIDVPRAQAEGYEFLWAPIRAILCPGNQAGVLPFKFFIGVVHLDSGEQIKLGPPIVQSVPSHDQGDPGGEERGEIPAESLWFERGDTSTAEVTMASYGETQGSWDSTKGHSPLRAVSTIDTALKSNEEAHNSGTSSSEGEADTTLVDEGNDCEIVTVCQLRSGTIFRVPMKVQGQSLFAVVDTAAEVTLISEEVYRSLKSVPPISREVIMKTAGKGLQMNGYVDGPVNLELGSKLIQTNLYVAPIEDDMLLGFDLLRAHCID</sequence>
<dbReference type="Gene3D" id="2.40.70.10">
    <property type="entry name" value="Acid Proteases"/>
    <property type="match status" value="1"/>
</dbReference>
<comment type="caution">
    <text evidence="5">The sequence shown here is derived from an EMBL/GenBank/DDBJ whole genome shotgun (WGS) entry which is preliminary data.</text>
</comment>
<dbReference type="OrthoDB" id="419694at2759"/>
<dbReference type="Pfam" id="PF13975">
    <property type="entry name" value="gag-asp_proteas"/>
    <property type="match status" value="1"/>
</dbReference>
<feature type="region of interest" description="Disordered" evidence="4">
    <location>
        <begin position="1"/>
        <end position="44"/>
    </location>
</feature>
<keyword evidence="6" id="KW-1185">Reference proteome</keyword>
<reference evidence="5" key="1">
    <citation type="submission" date="2018-11" db="EMBL/GenBank/DDBJ databases">
        <authorList>
            <person name="Alioto T."/>
            <person name="Alioto T."/>
        </authorList>
    </citation>
    <scope>NUCLEOTIDE SEQUENCE</scope>
</reference>
<dbReference type="GO" id="GO:0000215">
    <property type="term" value="F:tRNA 2'-phosphotransferase activity"/>
    <property type="evidence" value="ECO:0007669"/>
    <property type="project" value="TreeGrafter"/>
</dbReference>